<feature type="disulfide bond" evidence="8">
    <location>
        <begin position="56"/>
        <end position="279"/>
    </location>
</feature>
<evidence type="ECO:0000256" key="7">
    <source>
        <dbReference type="ARBA" id="ARBA00023049"/>
    </source>
</evidence>
<keyword evidence="4" id="KW-0574">Periplasm</keyword>
<sequence>MNNRVKISSALYRSNVWAFSIYLALCSPALPASDWSRVDGPTGGSPRSVGETNSGCIAGAQSLPLEGKGYQVMHIERNRYWGHADLVKAIKLLGKQSSQRNLGTLMVGDLGQPRGGPLPFGHRSHQSGLDVDVWFNLNTKILDKANAMRSNIGAPSMLNDSQTGLARDRWTSDHVTLLELAANLPGVDRIFVNPYIKKELCESVEGNRDWLRVIRPWYNHDDHFHMRLSCPADSPSCRTQEPVPIGEGCDSSLDWWFHHPTITTPKPHPAPAPQLPGECRDILAEP</sequence>
<keyword evidence="1" id="KW-0645">Protease</keyword>
<dbReference type="InterPro" id="IPR005073">
    <property type="entry name" value="Peptidase_M74"/>
</dbReference>
<evidence type="ECO:0000256" key="3">
    <source>
        <dbReference type="ARBA" id="ARBA00022729"/>
    </source>
</evidence>
<evidence type="ECO:0000256" key="1">
    <source>
        <dbReference type="ARBA" id="ARBA00022670"/>
    </source>
</evidence>
<evidence type="ECO:0000256" key="2">
    <source>
        <dbReference type="ARBA" id="ARBA00022723"/>
    </source>
</evidence>
<dbReference type="NCBIfam" id="NF006947">
    <property type="entry name" value="PRK09429.1"/>
    <property type="match status" value="1"/>
</dbReference>
<feature type="disulfide bond" evidence="8">
    <location>
        <begin position="230"/>
        <end position="237"/>
    </location>
</feature>
<evidence type="ECO:0000256" key="5">
    <source>
        <dbReference type="ARBA" id="ARBA00022801"/>
    </source>
</evidence>
<name>A0A2W4RFE5_9GAMM</name>
<dbReference type="GO" id="GO:0030288">
    <property type="term" value="C:outer membrane-bounded periplasmic space"/>
    <property type="evidence" value="ECO:0007669"/>
    <property type="project" value="InterPro"/>
</dbReference>
<keyword evidence="5" id="KW-0378">Hydrolase</keyword>
<reference evidence="9 10" key="1">
    <citation type="journal article" date="2018" name="Aquat. Microb. Ecol.">
        <title>Gammaproteobacterial methanotrophs dominate.</title>
        <authorList>
            <person name="Rissanen A.J."/>
            <person name="Saarenheimo J."/>
            <person name="Tiirola M."/>
            <person name="Peura S."/>
            <person name="Aalto S.L."/>
            <person name="Karvinen A."/>
            <person name="Nykanen H."/>
        </authorList>
    </citation>
    <scope>NUCLEOTIDE SEQUENCE [LARGE SCALE GENOMIC DNA]</scope>
    <source>
        <strain evidence="9">AMbin10</strain>
    </source>
</reference>
<dbReference type="Pfam" id="PF03411">
    <property type="entry name" value="Peptidase_M74"/>
    <property type="match status" value="1"/>
</dbReference>
<dbReference type="EMBL" id="QJPH01000213">
    <property type="protein sequence ID" value="PZN82562.1"/>
    <property type="molecule type" value="Genomic_DNA"/>
</dbReference>
<dbReference type="GO" id="GO:0006508">
    <property type="term" value="P:proteolysis"/>
    <property type="evidence" value="ECO:0007669"/>
    <property type="project" value="UniProtKB-KW"/>
</dbReference>
<evidence type="ECO:0000256" key="8">
    <source>
        <dbReference type="PIRSR" id="PIRSR018455-2"/>
    </source>
</evidence>
<evidence type="ECO:0000313" key="10">
    <source>
        <dbReference type="Proteomes" id="UP000249396"/>
    </source>
</evidence>
<dbReference type="InterPro" id="IPR009045">
    <property type="entry name" value="Zn_M74/Hedgehog-like"/>
</dbReference>
<dbReference type="Proteomes" id="UP000249396">
    <property type="component" value="Unassembled WGS sequence"/>
</dbReference>
<keyword evidence="6" id="KW-0862">Zinc</keyword>
<evidence type="ECO:0000313" key="9">
    <source>
        <dbReference type="EMBL" id="PZN82562.1"/>
    </source>
</evidence>
<dbReference type="AlphaFoldDB" id="A0A2W4RFE5"/>
<proteinExistence type="predicted"/>
<dbReference type="GO" id="GO:0004252">
    <property type="term" value="F:serine-type endopeptidase activity"/>
    <property type="evidence" value="ECO:0007669"/>
    <property type="project" value="InterPro"/>
</dbReference>
<dbReference type="SUPFAM" id="SSF55166">
    <property type="entry name" value="Hedgehog/DD-peptidase"/>
    <property type="match status" value="1"/>
</dbReference>
<dbReference type="Gene3D" id="3.30.1380.10">
    <property type="match status" value="1"/>
</dbReference>
<organism evidence="9 10">
    <name type="scientific">Candidatus Methylumidiphilus alinenensis</name>
    <dbReference type="NCBI Taxonomy" id="2202197"/>
    <lineage>
        <taxon>Bacteria</taxon>
        <taxon>Pseudomonadati</taxon>
        <taxon>Pseudomonadota</taxon>
        <taxon>Gammaproteobacteria</taxon>
        <taxon>Methylococcales</taxon>
        <taxon>Candidatus Methylumidiphilus</taxon>
    </lineage>
</organism>
<dbReference type="GO" id="GO:0008237">
    <property type="term" value="F:metallopeptidase activity"/>
    <property type="evidence" value="ECO:0007669"/>
    <property type="project" value="UniProtKB-KW"/>
</dbReference>
<dbReference type="GO" id="GO:0046872">
    <property type="term" value="F:metal ion binding"/>
    <property type="evidence" value="ECO:0007669"/>
    <property type="project" value="UniProtKB-KW"/>
</dbReference>
<keyword evidence="7" id="KW-0482">Metalloprotease</keyword>
<keyword evidence="3" id="KW-0732">Signal</keyword>
<feature type="disulfide bond" evidence="8">
    <location>
        <begin position="201"/>
        <end position="249"/>
    </location>
</feature>
<keyword evidence="2" id="KW-0479">Metal-binding</keyword>
<dbReference type="PIRSF" id="PIRSF018455">
    <property type="entry name" value="MepA"/>
    <property type="match status" value="1"/>
</dbReference>
<evidence type="ECO:0000256" key="6">
    <source>
        <dbReference type="ARBA" id="ARBA00022833"/>
    </source>
</evidence>
<gene>
    <name evidence="9" type="ORF">DM484_06220</name>
</gene>
<comment type="caution">
    <text evidence="9">The sequence shown here is derived from an EMBL/GenBank/DDBJ whole genome shotgun (WGS) entry which is preliminary data.</text>
</comment>
<protein>
    <submittedName>
        <fullName evidence="9">Penicillin-insensitive murein endopeptidase</fullName>
    </submittedName>
</protein>
<evidence type="ECO:0000256" key="4">
    <source>
        <dbReference type="ARBA" id="ARBA00022764"/>
    </source>
</evidence>
<keyword evidence="8" id="KW-1015">Disulfide bond</keyword>
<accession>A0A2W4RFE5</accession>